<sequence>LREQNNCILSAKEQLVIALRNSGKGREMEQAMAIQARICSLKSSMKMFSEFNETTLRSMNVLRTIHTLRGNFKAAESVYDRVLRNGRQRKLGESHPDTIISYLNLAVTYVRQQN</sequence>
<evidence type="ECO:0000313" key="2">
    <source>
        <dbReference type="Proteomes" id="UP001303473"/>
    </source>
</evidence>
<gene>
    <name evidence="1" type="ORF">QBC46DRAFT_274597</name>
</gene>
<evidence type="ECO:0000313" key="1">
    <source>
        <dbReference type="EMBL" id="KAK3934038.1"/>
    </source>
</evidence>
<evidence type="ECO:0008006" key="3">
    <source>
        <dbReference type="Google" id="ProtNLM"/>
    </source>
</evidence>
<protein>
    <recommendedName>
        <fullName evidence="3">Kinesin light chain</fullName>
    </recommendedName>
</protein>
<feature type="non-terminal residue" evidence="1">
    <location>
        <position position="1"/>
    </location>
</feature>
<comment type="caution">
    <text evidence="1">The sequence shown here is derived from an EMBL/GenBank/DDBJ whole genome shotgun (WGS) entry which is preliminary data.</text>
</comment>
<dbReference type="Pfam" id="PF13374">
    <property type="entry name" value="TPR_10"/>
    <property type="match status" value="1"/>
</dbReference>
<reference evidence="2" key="1">
    <citation type="journal article" date="2023" name="Mol. Phylogenet. Evol.">
        <title>Genome-scale phylogeny and comparative genomics of the fungal order Sordariales.</title>
        <authorList>
            <person name="Hensen N."/>
            <person name="Bonometti L."/>
            <person name="Westerberg I."/>
            <person name="Brannstrom I.O."/>
            <person name="Guillou S."/>
            <person name="Cros-Aarteil S."/>
            <person name="Calhoun S."/>
            <person name="Haridas S."/>
            <person name="Kuo A."/>
            <person name="Mondo S."/>
            <person name="Pangilinan J."/>
            <person name="Riley R."/>
            <person name="LaButti K."/>
            <person name="Andreopoulos B."/>
            <person name="Lipzen A."/>
            <person name="Chen C."/>
            <person name="Yan M."/>
            <person name="Daum C."/>
            <person name="Ng V."/>
            <person name="Clum A."/>
            <person name="Steindorff A."/>
            <person name="Ohm R.A."/>
            <person name="Martin F."/>
            <person name="Silar P."/>
            <person name="Natvig D.O."/>
            <person name="Lalanne C."/>
            <person name="Gautier V."/>
            <person name="Ament-Velasquez S.L."/>
            <person name="Kruys A."/>
            <person name="Hutchinson M.I."/>
            <person name="Powell A.J."/>
            <person name="Barry K."/>
            <person name="Miller A.N."/>
            <person name="Grigoriev I.V."/>
            <person name="Debuchy R."/>
            <person name="Gladieux P."/>
            <person name="Hiltunen Thoren M."/>
            <person name="Johannesson H."/>
        </authorList>
    </citation>
    <scope>NUCLEOTIDE SEQUENCE [LARGE SCALE GENOMIC DNA]</scope>
    <source>
        <strain evidence="2">CBS 340.73</strain>
    </source>
</reference>
<organism evidence="1 2">
    <name type="scientific">Diplogelasinospora grovesii</name>
    <dbReference type="NCBI Taxonomy" id="303347"/>
    <lineage>
        <taxon>Eukaryota</taxon>
        <taxon>Fungi</taxon>
        <taxon>Dikarya</taxon>
        <taxon>Ascomycota</taxon>
        <taxon>Pezizomycotina</taxon>
        <taxon>Sordariomycetes</taxon>
        <taxon>Sordariomycetidae</taxon>
        <taxon>Sordariales</taxon>
        <taxon>Diplogelasinosporaceae</taxon>
        <taxon>Diplogelasinospora</taxon>
    </lineage>
</organism>
<dbReference type="AlphaFoldDB" id="A0AAN6RZ10"/>
<dbReference type="InterPro" id="IPR011990">
    <property type="entry name" value="TPR-like_helical_dom_sf"/>
</dbReference>
<keyword evidence="2" id="KW-1185">Reference proteome</keyword>
<dbReference type="EMBL" id="MU854035">
    <property type="protein sequence ID" value="KAK3934038.1"/>
    <property type="molecule type" value="Genomic_DNA"/>
</dbReference>
<accession>A0AAN6RZ10</accession>
<dbReference type="Gene3D" id="1.25.40.10">
    <property type="entry name" value="Tetratricopeptide repeat domain"/>
    <property type="match status" value="1"/>
</dbReference>
<dbReference type="SUPFAM" id="SSF48452">
    <property type="entry name" value="TPR-like"/>
    <property type="match status" value="1"/>
</dbReference>
<name>A0AAN6RZ10_9PEZI</name>
<dbReference type="Proteomes" id="UP001303473">
    <property type="component" value="Unassembled WGS sequence"/>
</dbReference>
<proteinExistence type="predicted"/>